<dbReference type="Proteomes" id="UP000683246">
    <property type="component" value="Chromosome"/>
</dbReference>
<gene>
    <name evidence="4" type="ORF">HZI73_05935</name>
</gene>
<dbReference type="AlphaFoldDB" id="A0A8J8SG00"/>
<dbReference type="RefSeq" id="WP_212697337.1">
    <property type="nucleotide sequence ID" value="NZ_CP058649.1"/>
</dbReference>
<dbReference type="Gene3D" id="3.40.50.11900">
    <property type="match status" value="1"/>
</dbReference>
<dbReference type="PANTHER" id="PTHR30548:SF2">
    <property type="entry name" value="2-HYDROXYACYL-COA DEHYDRATASE,D-COMPONENT"/>
    <property type="match status" value="1"/>
</dbReference>
<accession>A0A8J8SG00</accession>
<comment type="cofactor">
    <cofactor evidence="1">
        <name>[4Fe-4S] cluster</name>
        <dbReference type="ChEBI" id="CHEBI:49883"/>
    </cofactor>
</comment>
<keyword evidence="3" id="KW-0408">Iron</keyword>
<keyword evidence="3" id="KW-0479">Metal-binding</keyword>
<evidence type="ECO:0000313" key="5">
    <source>
        <dbReference type="Proteomes" id="UP000683246"/>
    </source>
</evidence>
<evidence type="ECO:0000256" key="1">
    <source>
        <dbReference type="ARBA" id="ARBA00001966"/>
    </source>
</evidence>
<dbReference type="EMBL" id="CP058649">
    <property type="protein sequence ID" value="QUI21867.1"/>
    <property type="molecule type" value="Genomic_DNA"/>
</dbReference>
<dbReference type="Gene3D" id="3.40.50.11890">
    <property type="match status" value="1"/>
</dbReference>
<name>A0A8J8SG00_9FIRM</name>
<dbReference type="KEGG" id="vpy:HZI73_05935"/>
<organism evidence="4 5">
    <name type="scientific">Vallitalea pronyensis</name>
    <dbReference type="NCBI Taxonomy" id="1348613"/>
    <lineage>
        <taxon>Bacteria</taxon>
        <taxon>Bacillati</taxon>
        <taxon>Bacillota</taxon>
        <taxon>Clostridia</taxon>
        <taxon>Lachnospirales</taxon>
        <taxon>Vallitaleaceae</taxon>
        <taxon>Vallitalea</taxon>
    </lineage>
</organism>
<sequence length="396" mass="46229">MCKYMELRSAQLIVKNQLHIYLEKMWEEHNRIVWTNMVMPTELFYAASLIPINTELIAGWLATLKLSSKYITHAHAMGYNRNLCSYHKAVIGALECGHIPPPKIAIFSSHICDGGGGMIRYFERRFNTKVLLIDIPYKTTKENIACVMNQLVEAKVILEKYTNQSIERHQLKKAIFLSNQARNYMQEANNLRKKDTLFYGNLAIRNLYGATFLFGSELGREVTKNYYHQLMEIKEKRSNSYMTDKQPYRILWIHFAPLYANDIMGFFEETLNCVIAFDITGYIYWDKLSEDNPVHGMAIKAMSHFYLGDVSKRIRLYKSIIHAYRIDGMVMFMHQGCRAIPGSSWEIRQIAKEIKMPFLELSGDCIDDESFSSEQMKLRMEAFSESMEMRRYVYGD</sequence>
<dbReference type="InterPro" id="IPR010327">
    <property type="entry name" value="FldB/FldC_alpha/beta"/>
</dbReference>
<proteinExistence type="inferred from homology"/>
<evidence type="ECO:0000256" key="2">
    <source>
        <dbReference type="ARBA" id="ARBA00005806"/>
    </source>
</evidence>
<dbReference type="GO" id="GO:0051536">
    <property type="term" value="F:iron-sulfur cluster binding"/>
    <property type="evidence" value="ECO:0007669"/>
    <property type="project" value="UniProtKB-KW"/>
</dbReference>
<keyword evidence="5" id="KW-1185">Reference proteome</keyword>
<dbReference type="GO" id="GO:0016836">
    <property type="term" value="F:hydro-lyase activity"/>
    <property type="evidence" value="ECO:0007669"/>
    <property type="project" value="UniProtKB-ARBA"/>
</dbReference>
<evidence type="ECO:0000256" key="3">
    <source>
        <dbReference type="ARBA" id="ARBA00023014"/>
    </source>
</evidence>
<protein>
    <submittedName>
        <fullName evidence="4">2-hydroxyacyl-CoA dehydratase</fullName>
    </submittedName>
</protein>
<evidence type="ECO:0000313" key="4">
    <source>
        <dbReference type="EMBL" id="QUI21867.1"/>
    </source>
</evidence>
<dbReference type="Pfam" id="PF06050">
    <property type="entry name" value="HGD-D"/>
    <property type="match status" value="1"/>
</dbReference>
<reference evidence="4" key="1">
    <citation type="submission" date="2020-07" db="EMBL/GenBank/DDBJ databases">
        <title>Vallitalea pronyensis genome.</title>
        <authorList>
            <person name="Postec A."/>
        </authorList>
    </citation>
    <scope>NUCLEOTIDE SEQUENCE</scope>
    <source>
        <strain evidence="4">FatNI3</strain>
    </source>
</reference>
<comment type="similarity">
    <text evidence="2">Belongs to the FldB/FldC dehydratase alpha/beta subunit family.</text>
</comment>
<keyword evidence="3" id="KW-0411">Iron-sulfur</keyword>
<dbReference type="PANTHER" id="PTHR30548">
    <property type="entry name" value="2-HYDROXYGLUTARYL-COA DEHYDRATASE, D-COMPONENT-RELATED"/>
    <property type="match status" value="1"/>
</dbReference>